<protein>
    <submittedName>
        <fullName evidence="1">Uncharacterized protein</fullName>
    </submittedName>
</protein>
<evidence type="ECO:0000313" key="1">
    <source>
        <dbReference type="EMBL" id="VFQ46071.1"/>
    </source>
</evidence>
<keyword evidence="2" id="KW-1185">Reference proteome</keyword>
<proteinExistence type="predicted"/>
<dbReference type="EMBL" id="CAADHO010000007">
    <property type="protein sequence ID" value="VFQ46071.1"/>
    <property type="molecule type" value="Genomic_DNA"/>
</dbReference>
<reference evidence="1 2" key="1">
    <citation type="submission" date="2019-03" db="EMBL/GenBank/DDBJ databases">
        <authorList>
            <person name="Nijsse B."/>
        </authorList>
    </citation>
    <scope>NUCLEOTIDE SEQUENCE [LARGE SCALE GENOMIC DNA]</scope>
    <source>
        <strain evidence="1">Desulfoluna butyratoxydans MSL71</strain>
    </source>
</reference>
<dbReference type="Proteomes" id="UP000507962">
    <property type="component" value="Unassembled WGS sequence"/>
</dbReference>
<sequence>MYSRELDGEPLTLAPSGWTYGDTFVLYDKESRSLWYPDGKGLLAIDGPHAGKRLPEIGHEDTSWYLWEKAHPKTRIAD</sequence>
<organism evidence="1 2">
    <name type="scientific">Desulfoluna butyratoxydans</name>
    <dbReference type="NCBI Taxonomy" id="231438"/>
    <lineage>
        <taxon>Bacteria</taxon>
        <taxon>Pseudomonadati</taxon>
        <taxon>Thermodesulfobacteriota</taxon>
        <taxon>Desulfobacteria</taxon>
        <taxon>Desulfobacterales</taxon>
        <taxon>Desulfolunaceae</taxon>
        <taxon>Desulfoluna</taxon>
    </lineage>
</organism>
<dbReference type="AlphaFoldDB" id="A0A4U8YQE9"/>
<name>A0A4U8YQE9_9BACT</name>
<dbReference type="Pfam" id="PF11376">
    <property type="entry name" value="DUF3179"/>
    <property type="match status" value="1"/>
</dbReference>
<accession>A0A4U8YQE9</accession>
<dbReference type="InterPro" id="IPR021516">
    <property type="entry name" value="DUF3179"/>
</dbReference>
<gene>
    <name evidence="1" type="ORF">MSL71_37340</name>
</gene>
<evidence type="ECO:0000313" key="2">
    <source>
        <dbReference type="Proteomes" id="UP000507962"/>
    </source>
</evidence>